<gene>
    <name evidence="2" type="ORF">HUJ06_017442</name>
</gene>
<name>A0A822ZW00_NELNU</name>
<comment type="caution">
    <text evidence="2">The sequence shown here is derived from an EMBL/GenBank/DDBJ whole genome shotgun (WGS) entry which is preliminary data.</text>
</comment>
<feature type="region of interest" description="Disordered" evidence="1">
    <location>
        <begin position="1"/>
        <end position="33"/>
    </location>
</feature>
<evidence type="ECO:0000256" key="1">
    <source>
        <dbReference type="SAM" id="MobiDB-lite"/>
    </source>
</evidence>
<evidence type="ECO:0000313" key="2">
    <source>
        <dbReference type="EMBL" id="DAD47505.1"/>
    </source>
</evidence>
<proteinExistence type="predicted"/>
<accession>A0A822ZW00</accession>
<reference evidence="2 3" key="1">
    <citation type="journal article" date="2020" name="Mol. Biol. Evol.">
        <title>Distinct Expression and Methylation Patterns for Genes with Different Fates following a Single Whole-Genome Duplication in Flowering Plants.</title>
        <authorList>
            <person name="Shi T."/>
            <person name="Rahmani R.S."/>
            <person name="Gugger P.F."/>
            <person name="Wang M."/>
            <person name="Li H."/>
            <person name="Zhang Y."/>
            <person name="Li Z."/>
            <person name="Wang Q."/>
            <person name="Van de Peer Y."/>
            <person name="Marchal K."/>
            <person name="Chen J."/>
        </authorList>
    </citation>
    <scope>NUCLEOTIDE SEQUENCE [LARGE SCALE GENOMIC DNA]</scope>
    <source>
        <tissue evidence="2">Leaf</tissue>
    </source>
</reference>
<dbReference type="Proteomes" id="UP000607653">
    <property type="component" value="Unassembled WGS sequence"/>
</dbReference>
<dbReference type="EMBL" id="DUZY01000008">
    <property type="protein sequence ID" value="DAD47505.1"/>
    <property type="molecule type" value="Genomic_DNA"/>
</dbReference>
<feature type="compositionally biased region" description="Basic residues" evidence="1">
    <location>
        <begin position="23"/>
        <end position="33"/>
    </location>
</feature>
<feature type="compositionally biased region" description="Basic residues" evidence="1">
    <location>
        <begin position="1"/>
        <end position="13"/>
    </location>
</feature>
<protein>
    <submittedName>
        <fullName evidence="2">Uncharacterized protein</fullName>
    </submittedName>
</protein>
<evidence type="ECO:0000313" key="3">
    <source>
        <dbReference type="Proteomes" id="UP000607653"/>
    </source>
</evidence>
<dbReference type="AlphaFoldDB" id="A0A822ZW00"/>
<sequence length="33" mass="3662">MANRKQRTGHVKGVRSVPVSVRGRGKGRGNIRF</sequence>
<keyword evidence="3" id="KW-1185">Reference proteome</keyword>
<organism evidence="2 3">
    <name type="scientific">Nelumbo nucifera</name>
    <name type="common">Sacred lotus</name>
    <dbReference type="NCBI Taxonomy" id="4432"/>
    <lineage>
        <taxon>Eukaryota</taxon>
        <taxon>Viridiplantae</taxon>
        <taxon>Streptophyta</taxon>
        <taxon>Embryophyta</taxon>
        <taxon>Tracheophyta</taxon>
        <taxon>Spermatophyta</taxon>
        <taxon>Magnoliopsida</taxon>
        <taxon>Proteales</taxon>
        <taxon>Nelumbonaceae</taxon>
        <taxon>Nelumbo</taxon>
    </lineage>
</organism>